<accession>A0ABD1V133</accession>
<dbReference type="EMBL" id="JBFOLJ010000006">
    <property type="protein sequence ID" value="KAL2531019.1"/>
    <property type="molecule type" value="Genomic_DNA"/>
</dbReference>
<protein>
    <submittedName>
        <fullName evidence="1">Uncharacterized protein</fullName>
    </submittedName>
</protein>
<keyword evidence="2" id="KW-1185">Reference proteome</keyword>
<gene>
    <name evidence="1" type="ORF">Fot_23620</name>
</gene>
<organism evidence="1 2">
    <name type="scientific">Forsythia ovata</name>
    <dbReference type="NCBI Taxonomy" id="205694"/>
    <lineage>
        <taxon>Eukaryota</taxon>
        <taxon>Viridiplantae</taxon>
        <taxon>Streptophyta</taxon>
        <taxon>Embryophyta</taxon>
        <taxon>Tracheophyta</taxon>
        <taxon>Spermatophyta</taxon>
        <taxon>Magnoliopsida</taxon>
        <taxon>eudicotyledons</taxon>
        <taxon>Gunneridae</taxon>
        <taxon>Pentapetalae</taxon>
        <taxon>asterids</taxon>
        <taxon>lamiids</taxon>
        <taxon>Lamiales</taxon>
        <taxon>Oleaceae</taxon>
        <taxon>Forsythieae</taxon>
        <taxon>Forsythia</taxon>
    </lineage>
</organism>
<name>A0ABD1V133_9LAMI</name>
<proteinExistence type="predicted"/>
<dbReference type="Proteomes" id="UP001604277">
    <property type="component" value="Unassembled WGS sequence"/>
</dbReference>
<sequence>MQRLIQIRSHTNPDIPAMLSLGRSTDERCRAATTPSRCHCGALTAIRSNGSVQPIARISRSIRPDCTGDSSGGGGDASGWWCVGFERLKPRKDLHDFRKIWAIWDGNQWEKIPSELEQIYEFTIFTCSHIWALYANSWTP</sequence>
<evidence type="ECO:0000313" key="2">
    <source>
        <dbReference type="Proteomes" id="UP001604277"/>
    </source>
</evidence>
<reference evidence="2" key="1">
    <citation type="submission" date="2024-07" db="EMBL/GenBank/DDBJ databases">
        <title>Two chromosome-level genome assemblies of Korean endemic species Abeliophyllum distichum and Forsythia ovata (Oleaceae).</title>
        <authorList>
            <person name="Jang H."/>
        </authorList>
    </citation>
    <scope>NUCLEOTIDE SEQUENCE [LARGE SCALE GENOMIC DNA]</scope>
</reference>
<dbReference type="AlphaFoldDB" id="A0ABD1V133"/>
<comment type="caution">
    <text evidence="1">The sequence shown here is derived from an EMBL/GenBank/DDBJ whole genome shotgun (WGS) entry which is preliminary data.</text>
</comment>
<evidence type="ECO:0000313" key="1">
    <source>
        <dbReference type="EMBL" id="KAL2531019.1"/>
    </source>
</evidence>